<dbReference type="AlphaFoldDB" id="A0A7E4V8W0"/>
<keyword evidence="1" id="KW-1133">Transmembrane helix</keyword>
<evidence type="ECO:0000313" key="2">
    <source>
        <dbReference type="Proteomes" id="UP000492821"/>
    </source>
</evidence>
<name>A0A7E4V8W0_PANRE</name>
<keyword evidence="1" id="KW-0812">Transmembrane</keyword>
<evidence type="ECO:0000256" key="1">
    <source>
        <dbReference type="SAM" id="Phobius"/>
    </source>
</evidence>
<dbReference type="InterPro" id="IPR019422">
    <property type="entry name" value="7TM_GPCR_serpentine_rcpt_Srh"/>
</dbReference>
<proteinExistence type="predicted"/>
<sequence>MPGFSFDISGFVSVKVHDPRHIVYHTIGLFLTMLSSTIVLISFLKFWNFARHNRIHLSEATKEAMTQMSIILSIQATVPFILCFVPISVFMLSSFLFHEDSIIPMMTIPAISLFPIINSILVTVFMKSYRNFILLKLEKVMNVLCVKSK</sequence>
<dbReference type="WBParaSite" id="Pan_g1751.t1">
    <property type="protein sequence ID" value="Pan_g1751.t1"/>
    <property type="gene ID" value="Pan_g1751"/>
</dbReference>
<dbReference type="Proteomes" id="UP000492821">
    <property type="component" value="Unassembled WGS sequence"/>
</dbReference>
<reference evidence="2" key="1">
    <citation type="journal article" date="2013" name="Genetics">
        <title>The draft genome and transcriptome of Panagrellus redivivus are shaped by the harsh demands of a free-living lifestyle.</title>
        <authorList>
            <person name="Srinivasan J."/>
            <person name="Dillman A.R."/>
            <person name="Macchietto M.G."/>
            <person name="Heikkinen L."/>
            <person name="Lakso M."/>
            <person name="Fracchia K.M."/>
            <person name="Antoshechkin I."/>
            <person name="Mortazavi A."/>
            <person name="Wong G."/>
            <person name="Sternberg P.W."/>
        </authorList>
    </citation>
    <scope>NUCLEOTIDE SEQUENCE [LARGE SCALE GENOMIC DNA]</scope>
    <source>
        <strain evidence="2">MT8872</strain>
    </source>
</reference>
<accession>A0A7E4V8W0</accession>
<organism evidence="2 3">
    <name type="scientific">Panagrellus redivivus</name>
    <name type="common">Microworm</name>
    <dbReference type="NCBI Taxonomy" id="6233"/>
    <lineage>
        <taxon>Eukaryota</taxon>
        <taxon>Metazoa</taxon>
        <taxon>Ecdysozoa</taxon>
        <taxon>Nematoda</taxon>
        <taxon>Chromadorea</taxon>
        <taxon>Rhabditida</taxon>
        <taxon>Tylenchina</taxon>
        <taxon>Panagrolaimomorpha</taxon>
        <taxon>Panagrolaimoidea</taxon>
        <taxon>Panagrolaimidae</taxon>
        <taxon>Panagrellus</taxon>
    </lineage>
</organism>
<feature type="transmembrane region" description="Helical" evidence="1">
    <location>
        <begin position="102"/>
        <end position="126"/>
    </location>
</feature>
<reference evidence="3" key="2">
    <citation type="submission" date="2020-10" db="UniProtKB">
        <authorList>
            <consortium name="WormBaseParasite"/>
        </authorList>
    </citation>
    <scope>IDENTIFICATION</scope>
</reference>
<dbReference type="PANTHER" id="PTHR22943:SF248">
    <property type="entry name" value="SEVEN TM RECEPTOR"/>
    <property type="match status" value="1"/>
</dbReference>
<dbReference type="Pfam" id="PF10318">
    <property type="entry name" value="7TM_GPCR_Srh"/>
    <property type="match status" value="1"/>
</dbReference>
<keyword evidence="1" id="KW-0472">Membrane</keyword>
<feature type="transmembrane region" description="Helical" evidence="1">
    <location>
        <begin position="68"/>
        <end position="96"/>
    </location>
</feature>
<feature type="transmembrane region" description="Helical" evidence="1">
    <location>
        <begin position="22"/>
        <end position="47"/>
    </location>
</feature>
<keyword evidence="2" id="KW-1185">Reference proteome</keyword>
<protein>
    <submittedName>
        <fullName evidence="3">Serpentine receptor class gamma</fullName>
    </submittedName>
</protein>
<evidence type="ECO:0000313" key="3">
    <source>
        <dbReference type="WBParaSite" id="Pan_g1751.t1"/>
    </source>
</evidence>
<dbReference type="PANTHER" id="PTHR22943">
    <property type="entry name" value="7-TRANSMEMBRANE DOMAIN RECEPTOR C.ELEGANS"/>
    <property type="match status" value="1"/>
</dbReference>